<reference evidence="2 3" key="1">
    <citation type="submission" date="2019-05" db="EMBL/GenBank/DDBJ databases">
        <title>Emergence of the Ug99 lineage of the wheat stem rust pathogen through somatic hybridization.</title>
        <authorList>
            <person name="Li F."/>
            <person name="Upadhyaya N.M."/>
            <person name="Sperschneider J."/>
            <person name="Matny O."/>
            <person name="Nguyen-Phuc H."/>
            <person name="Mago R."/>
            <person name="Raley C."/>
            <person name="Miller M.E."/>
            <person name="Silverstein K.A.T."/>
            <person name="Henningsen E."/>
            <person name="Hirsch C.D."/>
            <person name="Visser B."/>
            <person name="Pretorius Z.A."/>
            <person name="Steffenson B.J."/>
            <person name="Schwessinger B."/>
            <person name="Dodds P.N."/>
            <person name="Figueroa M."/>
        </authorList>
    </citation>
    <scope>NUCLEOTIDE SEQUENCE [LARGE SCALE GENOMIC DNA]</scope>
    <source>
        <strain evidence="2 3">Ug99</strain>
    </source>
</reference>
<name>A0A5B0LW70_PUCGR</name>
<feature type="region of interest" description="Disordered" evidence="1">
    <location>
        <begin position="1"/>
        <end position="28"/>
    </location>
</feature>
<comment type="caution">
    <text evidence="2">The sequence shown here is derived from an EMBL/GenBank/DDBJ whole genome shotgun (WGS) entry which is preliminary data.</text>
</comment>
<evidence type="ECO:0000256" key="1">
    <source>
        <dbReference type="SAM" id="MobiDB-lite"/>
    </source>
</evidence>
<organism evidence="2 3">
    <name type="scientific">Puccinia graminis f. sp. tritici</name>
    <dbReference type="NCBI Taxonomy" id="56615"/>
    <lineage>
        <taxon>Eukaryota</taxon>
        <taxon>Fungi</taxon>
        <taxon>Dikarya</taxon>
        <taxon>Basidiomycota</taxon>
        <taxon>Pucciniomycotina</taxon>
        <taxon>Pucciniomycetes</taxon>
        <taxon>Pucciniales</taxon>
        <taxon>Pucciniaceae</taxon>
        <taxon>Puccinia</taxon>
    </lineage>
</organism>
<dbReference type="EMBL" id="VDEP01000506">
    <property type="protein sequence ID" value="KAA1068326.1"/>
    <property type="molecule type" value="Genomic_DNA"/>
</dbReference>
<feature type="region of interest" description="Disordered" evidence="1">
    <location>
        <begin position="121"/>
        <end position="169"/>
    </location>
</feature>
<accession>A0A5B0LW70</accession>
<dbReference type="AlphaFoldDB" id="A0A5B0LW70"/>
<feature type="compositionally biased region" description="Basic and acidic residues" evidence="1">
    <location>
        <begin position="135"/>
        <end position="145"/>
    </location>
</feature>
<dbReference type="Proteomes" id="UP000325313">
    <property type="component" value="Unassembled WGS sequence"/>
</dbReference>
<evidence type="ECO:0000313" key="2">
    <source>
        <dbReference type="EMBL" id="KAA1068326.1"/>
    </source>
</evidence>
<gene>
    <name evidence="2" type="ORF">PGTUg99_034060</name>
</gene>
<protein>
    <submittedName>
        <fullName evidence="2">Uncharacterized protein</fullName>
    </submittedName>
</protein>
<sequence length="169" mass="17905">MRSASPYNFSPACEKFSEPPTRPGKAQAQDARSRVGLAVSHTPMGRLVWSGENGLRSHTTTYVYGTSGLLPPDPHTVWWQESALTKALAAEESGGALVESLAFQGAGKRGKVGRMRKNGVSAYTAEGLQGAGGTEGRKRGSERARGGSGSGRPVQERPEEYLDQQASEG</sequence>
<proteinExistence type="predicted"/>
<evidence type="ECO:0000313" key="3">
    <source>
        <dbReference type="Proteomes" id="UP000325313"/>
    </source>
</evidence>